<accession>A0ABV7T3N3</accession>
<evidence type="ECO:0008006" key="3">
    <source>
        <dbReference type="Google" id="ProtNLM"/>
    </source>
</evidence>
<gene>
    <name evidence="1" type="ORF">ACFOMF_04045</name>
</gene>
<dbReference type="EMBL" id="JBHRXZ010000009">
    <property type="protein sequence ID" value="MFC3606952.1"/>
    <property type="molecule type" value="Genomic_DNA"/>
</dbReference>
<evidence type="ECO:0000313" key="2">
    <source>
        <dbReference type="Proteomes" id="UP001595630"/>
    </source>
</evidence>
<organism evidence="1 2">
    <name type="scientific">Stutzerimonas tarimensis</name>
    <dbReference type="NCBI Taxonomy" id="1507735"/>
    <lineage>
        <taxon>Bacteria</taxon>
        <taxon>Pseudomonadati</taxon>
        <taxon>Pseudomonadota</taxon>
        <taxon>Gammaproteobacteria</taxon>
        <taxon>Pseudomonadales</taxon>
        <taxon>Pseudomonadaceae</taxon>
        <taxon>Stutzerimonas</taxon>
    </lineage>
</organism>
<comment type="caution">
    <text evidence="1">The sequence shown here is derived from an EMBL/GenBank/DDBJ whole genome shotgun (WGS) entry which is preliminary data.</text>
</comment>
<dbReference type="Proteomes" id="UP001595630">
    <property type="component" value="Unassembled WGS sequence"/>
</dbReference>
<sequence length="242" mass="27437">MKKQGVNALPVIALVVQLKEEDTPEAMEKYAESELEIPEKIAGWVAGEKLTPFSYITCKSDLNYFRTVPPHSRQRQRLGFGNVGSDYANQIQRMVECAQTDEHFLFALSLYRDALSESNQVFKIARFFSVLESLAYKLKSQDCPSRKAVKELLGLTDGAMACYSIAGKEYNFDRIEISGRLRDKLFHGVPFRENDLNHASRHVLELLENQPETIANTLRDDCELEFARWANGASNGLKPNKV</sequence>
<evidence type="ECO:0000313" key="1">
    <source>
        <dbReference type="EMBL" id="MFC3606952.1"/>
    </source>
</evidence>
<keyword evidence="2" id="KW-1185">Reference proteome</keyword>
<proteinExistence type="predicted"/>
<protein>
    <recommendedName>
        <fullName evidence="3">Apea-like HEPN domain-containing protein</fullName>
    </recommendedName>
</protein>
<name>A0ABV7T3N3_9GAMM</name>
<dbReference type="RefSeq" id="WP_386361497.1">
    <property type="nucleotide sequence ID" value="NZ_JBHRXZ010000009.1"/>
</dbReference>
<reference evidence="2" key="1">
    <citation type="journal article" date="2019" name="Int. J. Syst. Evol. Microbiol.">
        <title>The Global Catalogue of Microorganisms (GCM) 10K type strain sequencing project: providing services to taxonomists for standard genome sequencing and annotation.</title>
        <authorList>
            <consortium name="The Broad Institute Genomics Platform"/>
            <consortium name="The Broad Institute Genome Sequencing Center for Infectious Disease"/>
            <person name="Wu L."/>
            <person name="Ma J."/>
        </authorList>
    </citation>
    <scope>NUCLEOTIDE SEQUENCE [LARGE SCALE GENOMIC DNA]</scope>
    <source>
        <strain evidence="2">KCTC 42447</strain>
    </source>
</reference>